<reference evidence="2" key="1">
    <citation type="journal article" date="2015" name="Nature">
        <title>Complex archaea that bridge the gap between prokaryotes and eukaryotes.</title>
        <authorList>
            <person name="Spang A."/>
            <person name="Saw J.H."/>
            <person name="Jorgensen S.L."/>
            <person name="Zaremba-Niedzwiedzka K."/>
            <person name="Martijn J."/>
            <person name="Lind A.E."/>
            <person name="van Eijk R."/>
            <person name="Schleper C."/>
            <person name="Guy L."/>
            <person name="Ettema T.J."/>
        </authorList>
    </citation>
    <scope>NUCLEOTIDE SEQUENCE</scope>
</reference>
<evidence type="ECO:0000313" key="2">
    <source>
        <dbReference type="EMBL" id="KKL55713.1"/>
    </source>
</evidence>
<dbReference type="AlphaFoldDB" id="A0A0F9D1U9"/>
<feature type="non-terminal residue" evidence="2">
    <location>
        <position position="1"/>
    </location>
</feature>
<dbReference type="GO" id="GO:0004519">
    <property type="term" value="F:endonuclease activity"/>
    <property type="evidence" value="ECO:0007669"/>
    <property type="project" value="InterPro"/>
</dbReference>
<dbReference type="SUPFAM" id="SSF55608">
    <property type="entry name" value="Homing endonucleases"/>
    <property type="match status" value="1"/>
</dbReference>
<evidence type="ECO:0000259" key="1">
    <source>
        <dbReference type="Pfam" id="PF14528"/>
    </source>
</evidence>
<protein>
    <recommendedName>
        <fullName evidence="1">Homing endonuclease LAGLIDADG domain-containing protein</fullName>
    </recommendedName>
</protein>
<sequence>FGYLVGLIDGEGCISDLKNQGLRIDLTNTSYEMLEWLVRNVGGKIHHQRDRKPGKWKEVWDWIVHGSDARVIIFAIEPFLISKREDAKKVLDSSPTLKEGLARHPH</sequence>
<dbReference type="Gene3D" id="3.10.28.10">
    <property type="entry name" value="Homing endonucleases"/>
    <property type="match status" value="1"/>
</dbReference>
<gene>
    <name evidence="2" type="ORF">LCGC14_2252680</name>
</gene>
<dbReference type="InterPro" id="IPR027434">
    <property type="entry name" value="Homing_endonucl"/>
</dbReference>
<comment type="caution">
    <text evidence="2">The sequence shown here is derived from an EMBL/GenBank/DDBJ whole genome shotgun (WGS) entry which is preliminary data.</text>
</comment>
<dbReference type="Pfam" id="PF14528">
    <property type="entry name" value="LAGLIDADG_3"/>
    <property type="match status" value="1"/>
</dbReference>
<feature type="domain" description="Homing endonuclease LAGLIDADG" evidence="1">
    <location>
        <begin position="2"/>
        <end position="70"/>
    </location>
</feature>
<name>A0A0F9D1U9_9ZZZZ</name>
<organism evidence="2">
    <name type="scientific">marine sediment metagenome</name>
    <dbReference type="NCBI Taxonomy" id="412755"/>
    <lineage>
        <taxon>unclassified sequences</taxon>
        <taxon>metagenomes</taxon>
        <taxon>ecological metagenomes</taxon>
    </lineage>
</organism>
<accession>A0A0F9D1U9</accession>
<dbReference type="InterPro" id="IPR004860">
    <property type="entry name" value="LAGLIDADG_dom"/>
</dbReference>
<dbReference type="EMBL" id="LAZR01030745">
    <property type="protein sequence ID" value="KKL55713.1"/>
    <property type="molecule type" value="Genomic_DNA"/>
</dbReference>
<proteinExistence type="predicted"/>